<evidence type="ECO:0000259" key="2">
    <source>
        <dbReference type="SMART" id="SM00482"/>
    </source>
</evidence>
<name>A0A4Y5TX45_9CAUD</name>
<dbReference type="Gene3D" id="3.30.420.10">
    <property type="entry name" value="Ribonuclease H-like superfamily/Ribonuclease H"/>
    <property type="match status" value="1"/>
</dbReference>
<dbReference type="GO" id="GO:0003677">
    <property type="term" value="F:DNA binding"/>
    <property type="evidence" value="ECO:0007669"/>
    <property type="project" value="InterPro"/>
</dbReference>
<keyword evidence="1" id="KW-1194">Viral DNA replication</keyword>
<dbReference type="EMBL" id="MK804893">
    <property type="protein sequence ID" value="QDB73980.1"/>
    <property type="molecule type" value="Genomic_DNA"/>
</dbReference>
<dbReference type="InterPro" id="IPR043502">
    <property type="entry name" value="DNA/RNA_pol_sf"/>
</dbReference>
<dbReference type="SMART" id="SM00482">
    <property type="entry name" value="POLAc"/>
    <property type="match status" value="1"/>
</dbReference>
<dbReference type="Proteomes" id="UP000316128">
    <property type="component" value="Segment"/>
</dbReference>
<dbReference type="GO" id="GO:0003887">
    <property type="term" value="F:DNA-directed DNA polymerase activity"/>
    <property type="evidence" value="ECO:0007669"/>
    <property type="project" value="InterPro"/>
</dbReference>
<keyword evidence="4" id="KW-1185">Reference proteome</keyword>
<dbReference type="Gene3D" id="3.30.70.370">
    <property type="match status" value="1"/>
</dbReference>
<organism evidence="3 4">
    <name type="scientific">Aeromonas phage 2L372D</name>
    <dbReference type="NCBI Taxonomy" id="2588097"/>
    <lineage>
        <taxon>Viruses</taxon>
        <taxon>Duplodnaviria</taxon>
        <taxon>Heunggongvirae</taxon>
        <taxon>Uroviricota</taxon>
        <taxon>Caudoviricetes</taxon>
        <taxon>Plateaulakevirus</taxon>
        <taxon>Plateaulakevirus pv2L372D</taxon>
    </lineage>
</organism>
<evidence type="ECO:0000256" key="1">
    <source>
        <dbReference type="ARBA" id="ARBA00023109"/>
    </source>
</evidence>
<proteinExistence type="predicted"/>
<dbReference type="GO" id="GO:0039693">
    <property type="term" value="P:viral DNA genome replication"/>
    <property type="evidence" value="ECO:0007669"/>
    <property type="project" value="UniProtKB-KW"/>
</dbReference>
<keyword evidence="1" id="KW-0235">DNA replication</keyword>
<dbReference type="GO" id="GO:0006260">
    <property type="term" value="P:DNA replication"/>
    <property type="evidence" value="ECO:0007669"/>
    <property type="project" value="InterPro"/>
</dbReference>
<reference evidence="3 4" key="1">
    <citation type="submission" date="2019-04" db="EMBL/GenBank/DDBJ databases">
        <title>Nine Novel Phages from a Plateau Lake in Southwest China Provide Insights into Aeromonas Phage Diversity.</title>
        <authorList>
            <person name="Xiao W."/>
            <person name="Bai M."/>
            <person name="Wang Y."/>
            <person name="Cui X."/>
        </authorList>
    </citation>
    <scope>NUCLEOTIDE SEQUENCE [LARGE SCALE GENOMIC DNA]</scope>
</reference>
<dbReference type="SUPFAM" id="SSF53098">
    <property type="entry name" value="Ribonuclease H-like"/>
    <property type="match status" value="1"/>
</dbReference>
<feature type="domain" description="DNA-directed DNA polymerase family A palm" evidence="2">
    <location>
        <begin position="534"/>
        <end position="754"/>
    </location>
</feature>
<evidence type="ECO:0000313" key="3">
    <source>
        <dbReference type="EMBL" id="QDB73980.1"/>
    </source>
</evidence>
<dbReference type="Gene3D" id="1.10.150.20">
    <property type="entry name" value="5' to 3' exonuclease, C-terminal subdomain"/>
    <property type="match status" value="1"/>
</dbReference>
<dbReference type="InterPro" id="IPR001098">
    <property type="entry name" value="DNA-dir_DNA_pol_A_palm_dom"/>
</dbReference>
<sequence length="760" mass="86800">MENVNYNSLFASDIEANGLLDSVDKVWCIVSQDINTGEFYVFHDYPEFDNQIVIDPEDNKEYKIPERKGSLIDGARFWYKIGLNSGKIICHNALSYDKPLLEKFYPKCIIPVETWHDTLIQSKIQWYDRPCPKGARGTHGLQAYGVRLGVEKPEINDWSFMDIMKLHRCIEDVKIQALTYKYLEKERVMVKEKLGIDFSEAFENETKYRTNATKQESNGAMVDVPFMHKCVVELDTIIEELRAEIEPQLPKQVKPKSTKVTKSDLGMSLGLNLKDSHSIKDGIAVADKPYYKPTTNIFKTEIRKGYQGFYKDRYKTGTFVKLKECRDFIKEHYPETSLKDWFIEKKEDSFKILTKSVCDYFEIESTSDVVVGPFTKVEFNDTTLTQGEVVKSFLISQGWKNAPEWTLKKDKEGQFIRVQQDTEVRWPEKPLFGDPNNQLVRIVKKGQPLVVAPKLTEECYEELPEGLGKKIADYNTYQHRRRFLLNDKDDEKGLLNLVRPDGRITCGINNSATSTLRSSHSNWVNAPGAGALYGEQIRSCIIAPEDRVLVGADMKSAQLSIAAYYANNYDYYLAVADGKEIKTDEFGNELIHPVSGKPWYLGESGHCVNARAFTLVSEGEWKRAVETQDQELIHHISLLRKKSKGGSFATIFGASGKKVAQTLGIPEAVGEAKKQAFLSNIGLDEVINILQMMVNKNSRCDGGYIELPFGYYAWCKAPHKIFNYLDQGTEAACQKWAVNYFEEKATRLGLDYKKILDYHR</sequence>
<dbReference type="InterPro" id="IPR036397">
    <property type="entry name" value="RNaseH_sf"/>
</dbReference>
<dbReference type="InterPro" id="IPR012337">
    <property type="entry name" value="RNaseH-like_sf"/>
</dbReference>
<evidence type="ECO:0000313" key="4">
    <source>
        <dbReference type="Proteomes" id="UP000316128"/>
    </source>
</evidence>
<protein>
    <submittedName>
        <fullName evidence="3">DNA polymerase</fullName>
    </submittedName>
</protein>
<accession>A0A4Y5TX45</accession>
<gene>
    <name evidence="3" type="ORF">2L372D_066</name>
</gene>
<dbReference type="SUPFAM" id="SSF56672">
    <property type="entry name" value="DNA/RNA polymerases"/>
    <property type="match status" value="1"/>
</dbReference>